<dbReference type="AlphaFoldDB" id="A0A2L0ET59"/>
<dbReference type="InterPro" id="IPR037923">
    <property type="entry name" value="HTH-like"/>
</dbReference>
<dbReference type="RefSeq" id="WP_159397075.1">
    <property type="nucleotide sequence ID" value="NZ_CP012673.1"/>
</dbReference>
<accession>A0A2L0ET59</accession>
<dbReference type="PANTHER" id="PTHR46796">
    <property type="entry name" value="HTH-TYPE TRANSCRIPTIONAL ACTIVATOR RHAS-RELATED"/>
    <property type="match status" value="1"/>
</dbReference>
<keyword evidence="2" id="KW-0238">DNA-binding</keyword>
<dbReference type="PANTHER" id="PTHR46796:SF2">
    <property type="entry name" value="TRANSCRIPTIONAL REGULATORY PROTEIN"/>
    <property type="match status" value="1"/>
</dbReference>
<evidence type="ECO:0000313" key="6">
    <source>
        <dbReference type="EMBL" id="AUX42462.1"/>
    </source>
</evidence>
<evidence type="ECO:0000256" key="4">
    <source>
        <dbReference type="SAM" id="MobiDB-lite"/>
    </source>
</evidence>
<evidence type="ECO:0000256" key="1">
    <source>
        <dbReference type="ARBA" id="ARBA00023015"/>
    </source>
</evidence>
<dbReference type="Pfam" id="PF02311">
    <property type="entry name" value="AraC_binding"/>
    <property type="match status" value="1"/>
</dbReference>
<keyword evidence="3" id="KW-0804">Transcription</keyword>
<dbReference type="GO" id="GO:0003700">
    <property type="term" value="F:DNA-binding transcription factor activity"/>
    <property type="evidence" value="ECO:0007669"/>
    <property type="project" value="InterPro"/>
</dbReference>
<dbReference type="InterPro" id="IPR009057">
    <property type="entry name" value="Homeodomain-like_sf"/>
</dbReference>
<gene>
    <name evidence="6" type="primary">araC</name>
    <name evidence="6" type="ORF">SOCE26_038950</name>
</gene>
<evidence type="ECO:0000313" key="7">
    <source>
        <dbReference type="Proteomes" id="UP000238348"/>
    </source>
</evidence>
<dbReference type="OrthoDB" id="112032at2"/>
<dbReference type="GO" id="GO:0043565">
    <property type="term" value="F:sequence-specific DNA binding"/>
    <property type="evidence" value="ECO:0007669"/>
    <property type="project" value="InterPro"/>
</dbReference>
<evidence type="ECO:0000256" key="2">
    <source>
        <dbReference type="ARBA" id="ARBA00023125"/>
    </source>
</evidence>
<dbReference type="SUPFAM" id="SSF46689">
    <property type="entry name" value="Homeodomain-like"/>
    <property type="match status" value="2"/>
</dbReference>
<evidence type="ECO:0000259" key="5">
    <source>
        <dbReference type="PROSITE" id="PS01124"/>
    </source>
</evidence>
<dbReference type="InterPro" id="IPR003313">
    <property type="entry name" value="AraC-bd"/>
</dbReference>
<dbReference type="InterPro" id="IPR018060">
    <property type="entry name" value="HTH_AraC"/>
</dbReference>
<dbReference type="Pfam" id="PF12833">
    <property type="entry name" value="HTH_18"/>
    <property type="match status" value="1"/>
</dbReference>
<protein>
    <submittedName>
        <fullName evidence="6">AraC family transcriptional regulator</fullName>
    </submittedName>
</protein>
<dbReference type="SUPFAM" id="SSF51215">
    <property type="entry name" value="Regulatory protein AraC"/>
    <property type="match status" value="1"/>
</dbReference>
<proteinExistence type="predicted"/>
<organism evidence="6 7">
    <name type="scientific">Sorangium cellulosum</name>
    <name type="common">Polyangium cellulosum</name>
    <dbReference type="NCBI Taxonomy" id="56"/>
    <lineage>
        <taxon>Bacteria</taxon>
        <taxon>Pseudomonadati</taxon>
        <taxon>Myxococcota</taxon>
        <taxon>Polyangia</taxon>
        <taxon>Polyangiales</taxon>
        <taxon>Polyangiaceae</taxon>
        <taxon>Sorangium</taxon>
    </lineage>
</organism>
<evidence type="ECO:0000256" key="3">
    <source>
        <dbReference type="ARBA" id="ARBA00023163"/>
    </source>
</evidence>
<feature type="region of interest" description="Disordered" evidence="4">
    <location>
        <begin position="273"/>
        <end position="310"/>
    </location>
</feature>
<dbReference type="PROSITE" id="PS01124">
    <property type="entry name" value="HTH_ARAC_FAMILY_2"/>
    <property type="match status" value="1"/>
</dbReference>
<dbReference type="InterPro" id="IPR050204">
    <property type="entry name" value="AraC_XylS_family_regulators"/>
</dbReference>
<dbReference type="EMBL" id="CP012673">
    <property type="protein sequence ID" value="AUX42462.1"/>
    <property type="molecule type" value="Genomic_DNA"/>
</dbReference>
<reference evidence="6 7" key="1">
    <citation type="submission" date="2015-09" db="EMBL/GenBank/DDBJ databases">
        <title>Sorangium comparison.</title>
        <authorList>
            <person name="Zaburannyi N."/>
            <person name="Bunk B."/>
            <person name="Overmann J."/>
            <person name="Mueller R."/>
        </authorList>
    </citation>
    <scope>NUCLEOTIDE SEQUENCE [LARGE SCALE GENOMIC DNA]</scope>
    <source>
        <strain evidence="6 7">So ce26</strain>
    </source>
</reference>
<name>A0A2L0ET59_SORCE</name>
<sequence length="310" mass="33929">MLPAAEPDDPLRIEISSPEALPGLCVVSLRSDRRLYRSVKDRVATVFNETGSSEWWARGNTWTSRPGTLQIKLPGEVHRELRRDGPSRFQVVLFDDALLDEARLALGRRPFAPPPRLALEERDPKGAPLARLHALLRAPGADPLALQTALAEALRALVELTGGPTEPDSRRAWGAPVRRALELVRARFTEALSLDDLAEHARLDKFHLCRAFSDHVGLPPYAYITHLRVARAQVLLAQGVPPSEVAARVGLCDQSQLNRHFKRIVGLTPGQFGRGARRTTRAAAERVGDAGSRGGRGRRPSRAAAAQPAL</sequence>
<dbReference type="Proteomes" id="UP000238348">
    <property type="component" value="Chromosome"/>
</dbReference>
<feature type="domain" description="HTH araC/xylS-type" evidence="5">
    <location>
        <begin position="178"/>
        <end position="275"/>
    </location>
</feature>
<dbReference type="Gene3D" id="1.10.10.60">
    <property type="entry name" value="Homeodomain-like"/>
    <property type="match status" value="1"/>
</dbReference>
<dbReference type="SMART" id="SM00342">
    <property type="entry name" value="HTH_ARAC"/>
    <property type="match status" value="1"/>
</dbReference>
<keyword evidence="1" id="KW-0805">Transcription regulation</keyword>